<dbReference type="GO" id="GO:0032259">
    <property type="term" value="P:methylation"/>
    <property type="evidence" value="ECO:0007669"/>
    <property type="project" value="UniProtKB-KW"/>
</dbReference>
<dbReference type="AlphaFoldDB" id="A0A174L205"/>
<dbReference type="EMBL" id="CYZU01000064">
    <property type="protein sequence ID" value="CUP18614.1"/>
    <property type="molecule type" value="Genomic_DNA"/>
</dbReference>
<gene>
    <name evidence="2" type="ORF">ERS852491_04492</name>
</gene>
<sequence length="201" mass="22329">MGKKTEQSQKVYNKMAWKYDSAPEGRYTSPHKEEIIKKAVLKEGDNILDVACGNGRLLGELSKKAGVNAFGVDISENMIASARGRYPACTFAAGSCAPLSFENESMDVITVSCAFHHFETPQTFANECMRVLKKNGKVMIAEPFFSPVVRWIANTVVFPFSRTGDVRVYSQKELRLFFESAGFTDIESYTTGTVLFFSATK</sequence>
<dbReference type="GO" id="GO:0008757">
    <property type="term" value="F:S-adenosylmethionine-dependent methyltransferase activity"/>
    <property type="evidence" value="ECO:0007669"/>
    <property type="project" value="InterPro"/>
</dbReference>
<organism evidence="2 3">
    <name type="scientific">Faecalicatena contorta</name>
    <dbReference type="NCBI Taxonomy" id="39482"/>
    <lineage>
        <taxon>Bacteria</taxon>
        <taxon>Bacillati</taxon>
        <taxon>Bacillota</taxon>
        <taxon>Clostridia</taxon>
        <taxon>Lachnospirales</taxon>
        <taxon>Lachnospiraceae</taxon>
        <taxon>Faecalicatena</taxon>
    </lineage>
</organism>
<evidence type="ECO:0000259" key="1">
    <source>
        <dbReference type="Pfam" id="PF08241"/>
    </source>
</evidence>
<name>A0A174L205_9FIRM</name>
<dbReference type="SUPFAM" id="SSF53335">
    <property type="entry name" value="S-adenosyl-L-methionine-dependent methyltransferases"/>
    <property type="match status" value="1"/>
</dbReference>
<dbReference type="Pfam" id="PF08241">
    <property type="entry name" value="Methyltransf_11"/>
    <property type="match status" value="1"/>
</dbReference>
<evidence type="ECO:0000313" key="3">
    <source>
        <dbReference type="Proteomes" id="UP000095544"/>
    </source>
</evidence>
<proteinExistence type="predicted"/>
<dbReference type="STRING" id="39482.ERS852491_04492"/>
<keyword evidence="2" id="KW-0489">Methyltransferase</keyword>
<dbReference type="Proteomes" id="UP000095544">
    <property type="component" value="Unassembled WGS sequence"/>
</dbReference>
<reference evidence="2 3" key="1">
    <citation type="submission" date="2015-09" db="EMBL/GenBank/DDBJ databases">
        <authorList>
            <consortium name="Pathogen Informatics"/>
        </authorList>
    </citation>
    <scope>NUCLEOTIDE SEQUENCE [LARGE SCALE GENOMIC DNA]</scope>
    <source>
        <strain evidence="2 3">2789STDY5834876</strain>
    </source>
</reference>
<dbReference type="PANTHER" id="PTHR43861:SF1">
    <property type="entry name" value="TRANS-ACONITATE 2-METHYLTRANSFERASE"/>
    <property type="match status" value="1"/>
</dbReference>
<dbReference type="Gene3D" id="3.40.50.150">
    <property type="entry name" value="Vaccinia Virus protein VP39"/>
    <property type="match status" value="1"/>
</dbReference>
<dbReference type="InterPro" id="IPR029063">
    <property type="entry name" value="SAM-dependent_MTases_sf"/>
</dbReference>
<dbReference type="InterPro" id="IPR013216">
    <property type="entry name" value="Methyltransf_11"/>
</dbReference>
<dbReference type="EC" id="2.1.1.-" evidence="2"/>
<accession>A0A174L205</accession>
<dbReference type="OrthoDB" id="9791837at2"/>
<dbReference type="PANTHER" id="PTHR43861">
    <property type="entry name" value="TRANS-ACONITATE 2-METHYLTRANSFERASE-RELATED"/>
    <property type="match status" value="1"/>
</dbReference>
<keyword evidence="2" id="KW-0808">Transferase</keyword>
<evidence type="ECO:0000313" key="2">
    <source>
        <dbReference type="EMBL" id="CUP18614.1"/>
    </source>
</evidence>
<dbReference type="RefSeq" id="WP_050638942.1">
    <property type="nucleotide sequence ID" value="NZ_CABKUE010000004.1"/>
</dbReference>
<dbReference type="CDD" id="cd02440">
    <property type="entry name" value="AdoMet_MTases"/>
    <property type="match status" value="1"/>
</dbReference>
<feature type="domain" description="Methyltransferase type 11" evidence="1">
    <location>
        <begin position="48"/>
        <end position="140"/>
    </location>
</feature>
<protein>
    <submittedName>
        <fullName evidence="2">Probable S-adenosylmethionine-dependent methyltransferase MSMEG_2350</fullName>
        <ecNumber evidence="2">2.1.1.-</ecNumber>
    </submittedName>
</protein>